<dbReference type="Proteomes" id="UP001499852">
    <property type="component" value="Unassembled WGS sequence"/>
</dbReference>
<dbReference type="RefSeq" id="WP_345735200.1">
    <property type="nucleotide sequence ID" value="NZ_BAABIA010000002.1"/>
</dbReference>
<evidence type="ECO:0000313" key="1">
    <source>
        <dbReference type="EMBL" id="GAA5135639.1"/>
    </source>
</evidence>
<name>A0ABP9NWJ2_9BACT</name>
<evidence type="ECO:0000313" key="2">
    <source>
        <dbReference type="Proteomes" id="UP001499852"/>
    </source>
</evidence>
<accession>A0ABP9NWJ2</accession>
<sequence>MKLPILILIIATVGLALTNPTEAEFREHVRQKAGIAGTVGLAVADMVSGGKQGAIQRQNYIVASKFYVGGDGVLPREELAWGVAGKFIEIKK</sequence>
<gene>
    <name evidence="1" type="ORF">GCM10023213_09280</name>
</gene>
<reference evidence="2" key="1">
    <citation type="journal article" date="2019" name="Int. J. Syst. Evol. Microbiol.">
        <title>The Global Catalogue of Microorganisms (GCM) 10K type strain sequencing project: providing services to taxonomists for standard genome sequencing and annotation.</title>
        <authorList>
            <consortium name="The Broad Institute Genomics Platform"/>
            <consortium name="The Broad Institute Genome Sequencing Center for Infectious Disease"/>
            <person name="Wu L."/>
            <person name="Ma J."/>
        </authorList>
    </citation>
    <scope>NUCLEOTIDE SEQUENCE [LARGE SCALE GENOMIC DNA]</scope>
    <source>
        <strain evidence="2">JCM 18053</strain>
    </source>
</reference>
<protein>
    <submittedName>
        <fullName evidence="1">Uncharacterized protein</fullName>
    </submittedName>
</protein>
<dbReference type="EMBL" id="BAABIA010000002">
    <property type="protein sequence ID" value="GAA5135639.1"/>
    <property type="molecule type" value="Genomic_DNA"/>
</dbReference>
<organism evidence="1 2">
    <name type="scientific">Prosthecobacter algae</name>
    <dbReference type="NCBI Taxonomy" id="1144682"/>
    <lineage>
        <taxon>Bacteria</taxon>
        <taxon>Pseudomonadati</taxon>
        <taxon>Verrucomicrobiota</taxon>
        <taxon>Verrucomicrobiia</taxon>
        <taxon>Verrucomicrobiales</taxon>
        <taxon>Verrucomicrobiaceae</taxon>
        <taxon>Prosthecobacter</taxon>
    </lineage>
</organism>
<proteinExistence type="predicted"/>
<keyword evidence="2" id="KW-1185">Reference proteome</keyword>
<comment type="caution">
    <text evidence="1">The sequence shown here is derived from an EMBL/GenBank/DDBJ whole genome shotgun (WGS) entry which is preliminary data.</text>
</comment>